<evidence type="ECO:0000313" key="1">
    <source>
        <dbReference type="EMBL" id="MFD2969993.1"/>
    </source>
</evidence>
<evidence type="ECO:0000313" key="2">
    <source>
        <dbReference type="Proteomes" id="UP001597525"/>
    </source>
</evidence>
<proteinExistence type="predicted"/>
<comment type="caution">
    <text evidence="1">The sequence shown here is derived from an EMBL/GenBank/DDBJ whole genome shotgun (WGS) entry which is preliminary data.</text>
</comment>
<dbReference type="Proteomes" id="UP001597525">
    <property type="component" value="Unassembled WGS sequence"/>
</dbReference>
<keyword evidence="2" id="KW-1185">Reference proteome</keyword>
<accession>A0ABW6BMM9</accession>
<sequence length="76" mass="8957">MNRMENIRLKLAELNHKYEAFLQGEGKWIGGGFENVITFRKNEEGKDEELQLKTQIINMLPKQLRNEIEEIVVRNA</sequence>
<dbReference type="EMBL" id="JBHUPB010000015">
    <property type="protein sequence ID" value="MFD2969993.1"/>
    <property type="molecule type" value="Genomic_DNA"/>
</dbReference>
<reference evidence="2" key="1">
    <citation type="journal article" date="2019" name="Int. J. Syst. Evol. Microbiol.">
        <title>The Global Catalogue of Microorganisms (GCM) 10K type strain sequencing project: providing services to taxonomists for standard genome sequencing and annotation.</title>
        <authorList>
            <consortium name="The Broad Institute Genomics Platform"/>
            <consortium name="The Broad Institute Genome Sequencing Center for Infectious Disease"/>
            <person name="Wu L."/>
            <person name="Ma J."/>
        </authorList>
    </citation>
    <scope>NUCLEOTIDE SEQUENCE [LARGE SCALE GENOMIC DNA]</scope>
    <source>
        <strain evidence="2">KCTC 22814</strain>
    </source>
</reference>
<organism evidence="1 2">
    <name type="scientific">Sphingobacterium bambusae</name>
    <dbReference type="NCBI Taxonomy" id="662858"/>
    <lineage>
        <taxon>Bacteria</taxon>
        <taxon>Pseudomonadati</taxon>
        <taxon>Bacteroidota</taxon>
        <taxon>Sphingobacteriia</taxon>
        <taxon>Sphingobacteriales</taxon>
        <taxon>Sphingobacteriaceae</taxon>
        <taxon>Sphingobacterium</taxon>
    </lineage>
</organism>
<gene>
    <name evidence="1" type="ORF">ACFS7Y_21565</name>
</gene>
<dbReference type="RefSeq" id="WP_320183476.1">
    <property type="nucleotide sequence ID" value="NZ_CP138332.1"/>
</dbReference>
<protein>
    <submittedName>
        <fullName evidence="1">Uncharacterized protein</fullName>
    </submittedName>
</protein>
<name>A0ABW6BMM9_9SPHI</name>